<comment type="caution">
    <text evidence="2">The sequence shown here is derived from an EMBL/GenBank/DDBJ whole genome shotgun (WGS) entry which is preliminary data.</text>
</comment>
<reference evidence="2 3" key="1">
    <citation type="submission" date="2021-06" db="EMBL/GenBank/DDBJ databases">
        <title>Caerostris extrusa draft genome.</title>
        <authorList>
            <person name="Kono N."/>
            <person name="Arakawa K."/>
        </authorList>
    </citation>
    <scope>NUCLEOTIDE SEQUENCE [LARGE SCALE GENOMIC DNA]</scope>
</reference>
<keyword evidence="3" id="KW-1185">Reference proteome</keyword>
<evidence type="ECO:0000256" key="1">
    <source>
        <dbReference type="SAM" id="MobiDB-lite"/>
    </source>
</evidence>
<feature type="region of interest" description="Disordered" evidence="1">
    <location>
        <begin position="52"/>
        <end position="101"/>
    </location>
</feature>
<gene>
    <name evidence="2" type="ORF">CEXT_505511</name>
</gene>
<organism evidence="2 3">
    <name type="scientific">Caerostris extrusa</name>
    <name type="common">Bark spider</name>
    <name type="synonym">Caerostris bankana</name>
    <dbReference type="NCBI Taxonomy" id="172846"/>
    <lineage>
        <taxon>Eukaryota</taxon>
        <taxon>Metazoa</taxon>
        <taxon>Ecdysozoa</taxon>
        <taxon>Arthropoda</taxon>
        <taxon>Chelicerata</taxon>
        <taxon>Arachnida</taxon>
        <taxon>Araneae</taxon>
        <taxon>Araneomorphae</taxon>
        <taxon>Entelegynae</taxon>
        <taxon>Araneoidea</taxon>
        <taxon>Araneidae</taxon>
        <taxon>Caerostris</taxon>
    </lineage>
</organism>
<sequence length="120" mass="13960">MYINYEKAITKFLVNDLLSTPVNDEMNDFYVSFLSLMHGIFLVDYILCNTSPKQRPGRMPTSSIDFNKRNPLPRPLPPRKTSDHRNSSPPTQRKAEEDIIREGIPRILMKYLSISDDLHH</sequence>
<evidence type="ECO:0000313" key="3">
    <source>
        <dbReference type="Proteomes" id="UP001054945"/>
    </source>
</evidence>
<name>A0AAV4VN44_CAEEX</name>
<dbReference type="AlphaFoldDB" id="A0AAV4VN44"/>
<proteinExistence type="predicted"/>
<protein>
    <submittedName>
        <fullName evidence="2">Uncharacterized protein</fullName>
    </submittedName>
</protein>
<dbReference type="EMBL" id="BPLR01014769">
    <property type="protein sequence ID" value="GIY71219.1"/>
    <property type="molecule type" value="Genomic_DNA"/>
</dbReference>
<accession>A0AAV4VN44</accession>
<dbReference type="Proteomes" id="UP001054945">
    <property type="component" value="Unassembled WGS sequence"/>
</dbReference>
<evidence type="ECO:0000313" key="2">
    <source>
        <dbReference type="EMBL" id="GIY71219.1"/>
    </source>
</evidence>